<keyword evidence="8" id="KW-1208">Phospholipid metabolism</keyword>
<gene>
    <name evidence="10" type="ORF">CVS30_04210</name>
</gene>
<evidence type="ECO:0000313" key="11">
    <source>
        <dbReference type="Proteomes" id="UP000247980"/>
    </source>
</evidence>
<dbReference type="SMART" id="SM00046">
    <property type="entry name" value="DAGKc"/>
    <property type="match status" value="1"/>
</dbReference>
<proteinExistence type="inferred from homology"/>
<keyword evidence="7" id="KW-0443">Lipid metabolism</keyword>
<organism evidence="10 11">
    <name type="scientific">Arthrobacter psychrolactophilus</name>
    <dbReference type="NCBI Taxonomy" id="92442"/>
    <lineage>
        <taxon>Bacteria</taxon>
        <taxon>Bacillati</taxon>
        <taxon>Actinomycetota</taxon>
        <taxon>Actinomycetes</taxon>
        <taxon>Micrococcales</taxon>
        <taxon>Micrococcaceae</taxon>
        <taxon>Arthrobacter</taxon>
    </lineage>
</organism>
<keyword evidence="3" id="KW-0808">Transferase</keyword>
<keyword evidence="7" id="KW-0444">Lipid biosynthesis</keyword>
<keyword evidence="5 10" id="KW-0418">Kinase</keyword>
<dbReference type="Pfam" id="PF19279">
    <property type="entry name" value="YegS_C"/>
    <property type="match status" value="1"/>
</dbReference>
<feature type="domain" description="DAGKc" evidence="9">
    <location>
        <begin position="15"/>
        <end position="154"/>
    </location>
</feature>
<sequence>MKTPADSATAGSNTAPVLSIAVAINPRAAFGGKGAASPGHTGELVVARLRAAGHTVTVLRRRDYHSLSEAVDTEISAGADALVVVGGDGMVHLGVNAVAHTKVPLGIIPAGTGNDAARGLGLELLNPGAAVEHFLTCAQGKPRAVDLGRIERAGEPPRWFMGALSAGFDALVNERANMWRWPTGPMRYNLAILRELAVLRPLSYALVVDGRARHQRGVLISISNGTSIGGGMKITPDAKYDDGLLDLFVVSPVSRSTFLRIYPQVFSGRHTNRPEVSIEQVTEVVIDAPGLVAYADGERIGPLPATVRVDPGAALLWA</sequence>
<keyword evidence="4" id="KW-0547">Nucleotide-binding</keyword>
<dbReference type="InterPro" id="IPR001206">
    <property type="entry name" value="Diacylglycerol_kinase_cat_dom"/>
</dbReference>
<evidence type="ECO:0000259" key="9">
    <source>
        <dbReference type="PROSITE" id="PS50146"/>
    </source>
</evidence>
<dbReference type="AlphaFoldDB" id="A0A2V5J9F5"/>
<protein>
    <submittedName>
        <fullName evidence="10">Diacylglycerol kinase</fullName>
    </submittedName>
</protein>
<evidence type="ECO:0000313" key="10">
    <source>
        <dbReference type="EMBL" id="PYI39870.1"/>
    </source>
</evidence>
<dbReference type="OrthoDB" id="142078at2"/>
<dbReference type="RefSeq" id="WP_110484043.1">
    <property type="nucleotide sequence ID" value="NZ_QJVC01000002.1"/>
</dbReference>
<dbReference type="InterPro" id="IPR045540">
    <property type="entry name" value="YegS/DAGK_C"/>
</dbReference>
<evidence type="ECO:0000256" key="5">
    <source>
        <dbReference type="ARBA" id="ARBA00022777"/>
    </source>
</evidence>
<dbReference type="PROSITE" id="PS50146">
    <property type="entry name" value="DAGK"/>
    <property type="match status" value="1"/>
</dbReference>
<keyword evidence="6" id="KW-0067">ATP-binding</keyword>
<dbReference type="GO" id="GO:0004143">
    <property type="term" value="F:ATP-dependent diacylglycerol kinase activity"/>
    <property type="evidence" value="ECO:0007669"/>
    <property type="project" value="TreeGrafter"/>
</dbReference>
<evidence type="ECO:0000256" key="1">
    <source>
        <dbReference type="ARBA" id="ARBA00001946"/>
    </source>
</evidence>
<dbReference type="GO" id="GO:0008654">
    <property type="term" value="P:phospholipid biosynthetic process"/>
    <property type="evidence" value="ECO:0007669"/>
    <property type="project" value="UniProtKB-KW"/>
</dbReference>
<dbReference type="EMBL" id="QJVC01000002">
    <property type="protein sequence ID" value="PYI39870.1"/>
    <property type="molecule type" value="Genomic_DNA"/>
</dbReference>
<reference evidence="10 11" key="1">
    <citation type="submission" date="2018-05" db="EMBL/GenBank/DDBJ databases">
        <title>Genetic diversity of glacier-inhabiting Cryobacterium bacteria in China and description of Cryobacterium mengkeensis sp. nov. and Arthrobacter glacialis sp. nov.</title>
        <authorList>
            <person name="Liu Q."/>
            <person name="Xin Y.-H."/>
        </authorList>
    </citation>
    <scope>NUCLEOTIDE SEQUENCE [LARGE SCALE GENOMIC DNA]</scope>
    <source>
        <strain evidence="10 11">B7</strain>
    </source>
</reference>
<keyword evidence="7" id="KW-0594">Phospholipid biosynthesis</keyword>
<accession>A0A2V5J9F5</accession>
<evidence type="ECO:0000256" key="6">
    <source>
        <dbReference type="ARBA" id="ARBA00022840"/>
    </source>
</evidence>
<dbReference type="SUPFAM" id="SSF111331">
    <property type="entry name" value="NAD kinase/diacylglycerol kinase-like"/>
    <property type="match status" value="1"/>
</dbReference>
<dbReference type="GO" id="GO:0005886">
    <property type="term" value="C:plasma membrane"/>
    <property type="evidence" value="ECO:0007669"/>
    <property type="project" value="TreeGrafter"/>
</dbReference>
<keyword evidence="11" id="KW-1185">Reference proteome</keyword>
<dbReference type="InterPro" id="IPR016064">
    <property type="entry name" value="NAD/diacylglycerol_kinase_sf"/>
</dbReference>
<name>A0A2V5J9F5_9MICC</name>
<dbReference type="Gene3D" id="3.40.50.10330">
    <property type="entry name" value="Probable inorganic polyphosphate/atp-NAD kinase, domain 1"/>
    <property type="match status" value="1"/>
</dbReference>
<dbReference type="PANTHER" id="PTHR12358:SF106">
    <property type="entry name" value="LIPID KINASE YEGS"/>
    <property type="match status" value="1"/>
</dbReference>
<dbReference type="Pfam" id="PF00781">
    <property type="entry name" value="DAGK_cat"/>
    <property type="match status" value="1"/>
</dbReference>
<dbReference type="GO" id="GO:0005524">
    <property type="term" value="F:ATP binding"/>
    <property type="evidence" value="ECO:0007669"/>
    <property type="project" value="UniProtKB-KW"/>
</dbReference>
<evidence type="ECO:0000256" key="4">
    <source>
        <dbReference type="ARBA" id="ARBA00022741"/>
    </source>
</evidence>
<dbReference type="InterPro" id="IPR050187">
    <property type="entry name" value="Lipid_Phosphate_FormReg"/>
</dbReference>
<evidence type="ECO:0000256" key="8">
    <source>
        <dbReference type="ARBA" id="ARBA00023264"/>
    </source>
</evidence>
<evidence type="ECO:0000256" key="7">
    <source>
        <dbReference type="ARBA" id="ARBA00023209"/>
    </source>
</evidence>
<dbReference type="Gene3D" id="2.60.200.40">
    <property type="match status" value="1"/>
</dbReference>
<evidence type="ECO:0000256" key="2">
    <source>
        <dbReference type="ARBA" id="ARBA00005983"/>
    </source>
</evidence>
<comment type="caution">
    <text evidence="10">The sequence shown here is derived from an EMBL/GenBank/DDBJ whole genome shotgun (WGS) entry which is preliminary data.</text>
</comment>
<dbReference type="InterPro" id="IPR017438">
    <property type="entry name" value="ATP-NAD_kinase_N"/>
</dbReference>
<comment type="similarity">
    <text evidence="2">Belongs to the diacylglycerol/lipid kinase family.</text>
</comment>
<dbReference type="PANTHER" id="PTHR12358">
    <property type="entry name" value="SPHINGOSINE KINASE"/>
    <property type="match status" value="1"/>
</dbReference>
<comment type="cofactor">
    <cofactor evidence="1">
        <name>Mg(2+)</name>
        <dbReference type="ChEBI" id="CHEBI:18420"/>
    </cofactor>
</comment>
<dbReference type="Proteomes" id="UP000247980">
    <property type="component" value="Unassembled WGS sequence"/>
</dbReference>
<evidence type="ECO:0000256" key="3">
    <source>
        <dbReference type="ARBA" id="ARBA00022679"/>
    </source>
</evidence>